<comment type="caution">
    <text evidence="2">The sequence shown here is derived from an EMBL/GenBank/DDBJ whole genome shotgun (WGS) entry which is preliminary data.</text>
</comment>
<protein>
    <submittedName>
        <fullName evidence="2">Uncharacterized protein</fullName>
    </submittedName>
</protein>
<reference evidence="2 3" key="1">
    <citation type="submission" date="2018-11" db="EMBL/GenBank/DDBJ databases">
        <title>Genome assembly of Steccherinum ochraceum LE-BIN_3174, the white-rot fungus of the Steccherinaceae family (The Residual Polyporoid clade, Polyporales, Basidiomycota).</title>
        <authorList>
            <person name="Fedorova T.V."/>
            <person name="Glazunova O.A."/>
            <person name="Landesman E.O."/>
            <person name="Moiseenko K.V."/>
            <person name="Psurtseva N.V."/>
            <person name="Savinova O.S."/>
            <person name="Shakhova N.V."/>
            <person name="Tyazhelova T.V."/>
            <person name="Vasina D.V."/>
        </authorList>
    </citation>
    <scope>NUCLEOTIDE SEQUENCE [LARGE SCALE GENOMIC DNA]</scope>
    <source>
        <strain evidence="2 3">LE-BIN_3174</strain>
    </source>
</reference>
<proteinExistence type="predicted"/>
<dbReference type="Proteomes" id="UP000292702">
    <property type="component" value="Unassembled WGS sequence"/>
</dbReference>
<feature type="compositionally biased region" description="Polar residues" evidence="1">
    <location>
        <begin position="343"/>
        <end position="355"/>
    </location>
</feature>
<gene>
    <name evidence="2" type="ORF">EIP91_008436</name>
</gene>
<evidence type="ECO:0000313" key="2">
    <source>
        <dbReference type="EMBL" id="TCD61438.1"/>
    </source>
</evidence>
<evidence type="ECO:0000256" key="1">
    <source>
        <dbReference type="SAM" id="MobiDB-lite"/>
    </source>
</evidence>
<feature type="compositionally biased region" description="Low complexity" evidence="1">
    <location>
        <begin position="274"/>
        <end position="287"/>
    </location>
</feature>
<feature type="region of interest" description="Disordered" evidence="1">
    <location>
        <begin position="266"/>
        <end position="361"/>
    </location>
</feature>
<sequence>MVYIENIKCEVTLMDARTRTRQPINPASRPVYQECHSSNTYIDGQDLVVTVPVKVVYGQEFYLVVENRNPEALDDESGSESDSDSDITSDTDFNVTIRIAHWRRQQRQTGSIQTIYGIDCSQRRLFKFPDYSRHLRFLKGVHGKITIDLLVGSILSLPARLRDDEPQPEDSDDDVSDWGGYPMFNILLDEDRCRVVFEYQLVQSQYILQSASYEADTMFLPCLSSGSIERSKERKKRQAVLQLLRSKVGSRAQAVAFFLRKRRQLPTRSRPKRGSAPSSGSSVAPGAQAITQAGDPVDGSLRTPRSPIPTQTQPSRESSFDDTYWTPNSFDWSPGPSGAQVEGATSNAVQRTSDALPQLRSRDKSLDELPLFAFAASGASDAAQFRCHSAS</sequence>
<feature type="compositionally biased region" description="Polar residues" evidence="1">
    <location>
        <begin position="308"/>
        <end position="317"/>
    </location>
</feature>
<accession>A0A4R0RCW2</accession>
<dbReference type="EMBL" id="RWJN01000467">
    <property type="protein sequence ID" value="TCD61438.1"/>
    <property type="molecule type" value="Genomic_DNA"/>
</dbReference>
<name>A0A4R0RCW2_9APHY</name>
<evidence type="ECO:0000313" key="3">
    <source>
        <dbReference type="Proteomes" id="UP000292702"/>
    </source>
</evidence>
<organism evidence="2 3">
    <name type="scientific">Steccherinum ochraceum</name>
    <dbReference type="NCBI Taxonomy" id="92696"/>
    <lineage>
        <taxon>Eukaryota</taxon>
        <taxon>Fungi</taxon>
        <taxon>Dikarya</taxon>
        <taxon>Basidiomycota</taxon>
        <taxon>Agaricomycotina</taxon>
        <taxon>Agaricomycetes</taxon>
        <taxon>Polyporales</taxon>
        <taxon>Steccherinaceae</taxon>
        <taxon>Steccherinum</taxon>
    </lineage>
</organism>
<dbReference type="AlphaFoldDB" id="A0A4R0RCW2"/>
<keyword evidence="3" id="KW-1185">Reference proteome</keyword>